<protein>
    <submittedName>
        <fullName evidence="2">Nucleotidyltransferase domain protein</fullName>
    </submittedName>
</protein>
<keyword evidence="3" id="KW-1185">Reference proteome</keyword>
<reference evidence="2 3" key="1">
    <citation type="submission" date="2015-02" db="EMBL/GenBank/DDBJ databases">
        <title>Single-cell genomics of uncultivated deep-branching MTB reveals a conserved set of magnetosome genes.</title>
        <authorList>
            <person name="Kolinko S."/>
            <person name="Richter M."/>
            <person name="Glockner F.O."/>
            <person name="Brachmann A."/>
            <person name="Schuler D."/>
        </authorList>
    </citation>
    <scope>NUCLEOTIDE SEQUENCE [LARGE SCALE GENOMIC DNA]</scope>
    <source>
        <strain evidence="2">TM-1</strain>
    </source>
</reference>
<organism evidence="2 3">
    <name type="scientific">Candidatus Magnetobacterium bavaricum</name>
    <dbReference type="NCBI Taxonomy" id="29290"/>
    <lineage>
        <taxon>Bacteria</taxon>
        <taxon>Pseudomonadati</taxon>
        <taxon>Nitrospirota</taxon>
        <taxon>Thermodesulfovibrionia</taxon>
        <taxon>Thermodesulfovibrionales</taxon>
        <taxon>Candidatus Magnetobacteriaceae</taxon>
        <taxon>Candidatus Magnetobacterium</taxon>
    </lineage>
</organism>
<evidence type="ECO:0000313" key="2">
    <source>
        <dbReference type="EMBL" id="KJU87640.1"/>
    </source>
</evidence>
<dbReference type="InterPro" id="IPR002934">
    <property type="entry name" value="Polymerase_NTP_transf_dom"/>
</dbReference>
<accession>A0A0F3H0H7</accession>
<keyword evidence="2" id="KW-0808">Transferase</keyword>
<gene>
    <name evidence="2" type="ORF">MBAV_000166</name>
</gene>
<dbReference type="Gene3D" id="3.30.460.10">
    <property type="entry name" value="Beta Polymerase, domain 2"/>
    <property type="match status" value="1"/>
</dbReference>
<sequence>MLVEFREDSENFDNYIELKYMLEKIFDREIDLVTEEALKPRIRDDILREVIYV</sequence>
<name>A0A0F3H0H7_9BACT</name>
<feature type="domain" description="Polymerase nucleotidyl transferase" evidence="1">
    <location>
        <begin position="2"/>
        <end position="53"/>
    </location>
</feature>
<dbReference type="InterPro" id="IPR043519">
    <property type="entry name" value="NT_sf"/>
</dbReference>
<comment type="caution">
    <text evidence="2">The sequence shown here is derived from an EMBL/GenBank/DDBJ whole genome shotgun (WGS) entry which is preliminary data.</text>
</comment>
<dbReference type="SUPFAM" id="SSF81301">
    <property type="entry name" value="Nucleotidyltransferase"/>
    <property type="match status" value="1"/>
</dbReference>
<dbReference type="EMBL" id="LACI01000081">
    <property type="protein sequence ID" value="KJU87640.1"/>
    <property type="molecule type" value="Genomic_DNA"/>
</dbReference>
<dbReference type="GO" id="GO:0016779">
    <property type="term" value="F:nucleotidyltransferase activity"/>
    <property type="evidence" value="ECO:0007669"/>
    <property type="project" value="InterPro"/>
</dbReference>
<evidence type="ECO:0000313" key="3">
    <source>
        <dbReference type="Proteomes" id="UP000033423"/>
    </source>
</evidence>
<proteinExistence type="predicted"/>
<evidence type="ECO:0000259" key="1">
    <source>
        <dbReference type="Pfam" id="PF01909"/>
    </source>
</evidence>
<dbReference type="Pfam" id="PF01909">
    <property type="entry name" value="NTP_transf_2"/>
    <property type="match status" value="1"/>
</dbReference>
<dbReference type="Proteomes" id="UP000033423">
    <property type="component" value="Unassembled WGS sequence"/>
</dbReference>
<dbReference type="AlphaFoldDB" id="A0A0F3H0H7"/>